<evidence type="ECO:0000256" key="2">
    <source>
        <dbReference type="SAM" id="SignalP"/>
    </source>
</evidence>
<proteinExistence type="predicted"/>
<reference evidence="4 5" key="2">
    <citation type="submission" date="2015-12" db="EMBL/GenBank/DDBJ databases">
        <title>Draft Genome Sequence of Desulfitobacterium hafniense Strain DH, a Sulfate-reducing Bacterium Isolated from Paddy Soils.</title>
        <authorList>
            <person name="Bao P."/>
            <person name="Zhang X."/>
            <person name="Li G."/>
        </authorList>
    </citation>
    <scope>NUCLEOTIDE SEQUENCE [LARGE SCALE GENOMIC DNA]</scope>
    <source>
        <strain evidence="4 5">DH</strain>
    </source>
</reference>
<feature type="region of interest" description="Disordered" evidence="1">
    <location>
        <begin position="156"/>
        <end position="177"/>
    </location>
</feature>
<evidence type="ECO:0000256" key="1">
    <source>
        <dbReference type="SAM" id="MobiDB-lite"/>
    </source>
</evidence>
<organism evidence="3">
    <name type="scientific">Desulfitobacterium hafniense</name>
    <name type="common">Desulfitobacterium frappieri</name>
    <dbReference type="NCBI Taxonomy" id="49338"/>
    <lineage>
        <taxon>Bacteria</taxon>
        <taxon>Bacillati</taxon>
        <taxon>Bacillota</taxon>
        <taxon>Clostridia</taxon>
        <taxon>Eubacteriales</taxon>
        <taxon>Desulfitobacteriaceae</taxon>
        <taxon>Desulfitobacterium</taxon>
    </lineage>
</organism>
<sequence>MKKVGILVLGMVMALVLVTGCSQGAPAGGDKPAAGETAGTEPASKPEAPMEPEASPASAPEGVTVEEKDGLTIYTDLQKSPFENSGLKITIQKGEDGYAKFVKTDLTGKETVDYYTFDYAKNVMEKYYYVSAMGTAYYYYYDLAGDALVKVEDGDHKDSTQSLKDNKRWDGANEKTQDEVKSLEDYFKAQYGMTIKEAVAGK</sequence>
<dbReference type="EMBL" id="LOCK01000083">
    <property type="protein sequence ID" value="KTE89370.1"/>
    <property type="molecule type" value="Genomic_DNA"/>
</dbReference>
<accession>A0A098B5A1</accession>
<protein>
    <submittedName>
        <fullName evidence="3">Prokaryotic membrane lipoprotein lipid attachment site profile</fullName>
    </submittedName>
</protein>
<evidence type="ECO:0000313" key="3">
    <source>
        <dbReference type="EMBL" id="CDX04058.1"/>
    </source>
</evidence>
<name>A0A098B5A1_DESHA</name>
<keyword evidence="2" id="KW-0732">Signal</keyword>
<dbReference type="PROSITE" id="PS51257">
    <property type="entry name" value="PROKAR_LIPOPROTEIN"/>
    <property type="match status" value="1"/>
</dbReference>
<dbReference type="RefSeq" id="WP_005812410.1">
    <property type="nucleotide sequence ID" value="NZ_CABKQQ010000041.1"/>
</dbReference>
<keyword evidence="3" id="KW-0449">Lipoprotein</keyword>
<reference evidence="3" key="1">
    <citation type="submission" date="2014-07" db="EMBL/GenBank/DDBJ databases">
        <authorList>
            <person name="Hornung V.Bastian."/>
        </authorList>
    </citation>
    <scope>NUCLEOTIDE SEQUENCE</scope>
    <source>
        <strain evidence="3">PCE-S</strain>
    </source>
</reference>
<feature type="compositionally biased region" description="Low complexity" evidence="1">
    <location>
        <begin position="26"/>
        <end position="61"/>
    </location>
</feature>
<dbReference type="PATRIC" id="fig|49338.4.peg.4492"/>
<feature type="chain" id="PRO_5007384708" evidence="2">
    <location>
        <begin position="25"/>
        <end position="202"/>
    </location>
</feature>
<evidence type="ECO:0000313" key="4">
    <source>
        <dbReference type="EMBL" id="KTE89370.1"/>
    </source>
</evidence>
<dbReference type="EMBL" id="LK996017">
    <property type="protein sequence ID" value="CDX04058.1"/>
    <property type="molecule type" value="Genomic_DNA"/>
</dbReference>
<dbReference type="OrthoDB" id="2085606at2"/>
<dbReference type="Proteomes" id="UP000054623">
    <property type="component" value="Unassembled WGS sequence"/>
</dbReference>
<feature type="region of interest" description="Disordered" evidence="1">
    <location>
        <begin position="26"/>
        <end position="63"/>
    </location>
</feature>
<feature type="signal peptide" evidence="2">
    <location>
        <begin position="1"/>
        <end position="24"/>
    </location>
</feature>
<gene>
    <name evidence="4" type="ORF">AT727_13310</name>
    <name evidence="3" type="ORF">DPCES_4172</name>
</gene>
<evidence type="ECO:0000313" key="5">
    <source>
        <dbReference type="Proteomes" id="UP000054623"/>
    </source>
</evidence>
<dbReference type="AlphaFoldDB" id="A0A098B5A1"/>